<name>A0A428RF94_9HYPO</name>
<dbReference type="EMBL" id="NIZV01001258">
    <property type="protein sequence ID" value="RSL76163.1"/>
    <property type="molecule type" value="Genomic_DNA"/>
</dbReference>
<protein>
    <submittedName>
        <fullName evidence="2">Uncharacterized protein</fullName>
    </submittedName>
</protein>
<evidence type="ECO:0000313" key="2">
    <source>
        <dbReference type="EMBL" id="RSL76163.1"/>
    </source>
</evidence>
<evidence type="ECO:0000256" key="1">
    <source>
        <dbReference type="SAM" id="Phobius"/>
    </source>
</evidence>
<sequence length="178" mass="20138">MAKGNAKTEGARNITPFDSTSFVVLIWKLYDLFAQISRDKFPFRQLDLLSPTEFHNQTKLMIQYLSTALPQGYNLDPHWLKAAKETYSSLVASMRAVTLEHRMSSSPMHGGIILLWICWIWQRSFAWALRRATIFLGNQAGLLGLATFVMGPAIVGCLVLFETLIRTLQRGNRTITST</sequence>
<keyword evidence="3" id="KW-1185">Reference proteome</keyword>
<feature type="transmembrane region" description="Helical" evidence="1">
    <location>
        <begin position="111"/>
        <end position="129"/>
    </location>
</feature>
<organism evidence="2 3">
    <name type="scientific">Fusarium ambrosium</name>
    <dbReference type="NCBI Taxonomy" id="131363"/>
    <lineage>
        <taxon>Eukaryota</taxon>
        <taxon>Fungi</taxon>
        <taxon>Dikarya</taxon>
        <taxon>Ascomycota</taxon>
        <taxon>Pezizomycotina</taxon>
        <taxon>Sordariomycetes</taxon>
        <taxon>Hypocreomycetidae</taxon>
        <taxon>Hypocreales</taxon>
        <taxon>Nectriaceae</taxon>
        <taxon>Fusarium</taxon>
        <taxon>Fusarium solani species complex</taxon>
    </lineage>
</organism>
<dbReference type="AlphaFoldDB" id="A0A428RF94"/>
<evidence type="ECO:0000313" key="3">
    <source>
        <dbReference type="Proteomes" id="UP000288429"/>
    </source>
</evidence>
<dbReference type="Proteomes" id="UP000288429">
    <property type="component" value="Unassembled WGS sequence"/>
</dbReference>
<feature type="transmembrane region" description="Helical" evidence="1">
    <location>
        <begin position="141"/>
        <end position="161"/>
    </location>
</feature>
<comment type="caution">
    <text evidence="2">The sequence shown here is derived from an EMBL/GenBank/DDBJ whole genome shotgun (WGS) entry which is preliminary data.</text>
</comment>
<keyword evidence="1" id="KW-1133">Transmembrane helix</keyword>
<keyword evidence="1" id="KW-0812">Transmembrane</keyword>
<keyword evidence="1" id="KW-0472">Membrane</keyword>
<gene>
    <name evidence="2" type="ORF">CDV31_017387</name>
</gene>
<accession>A0A428RF94</accession>
<reference evidence="2 3" key="1">
    <citation type="submission" date="2017-06" db="EMBL/GenBank/DDBJ databases">
        <title>Cmopartive genomic analysis of Ambrosia Fusariam Clade fungi.</title>
        <authorList>
            <person name="Stajich J.E."/>
            <person name="Carrillo J."/>
            <person name="Kijimoto T."/>
            <person name="Eskalen A."/>
            <person name="O'Donnell K."/>
            <person name="Kasson M."/>
        </authorList>
    </citation>
    <scope>NUCLEOTIDE SEQUENCE [LARGE SCALE GENOMIC DNA]</scope>
    <source>
        <strain evidence="2 3">NRRL 20438</strain>
    </source>
</reference>
<proteinExistence type="predicted"/>